<comment type="caution">
    <text evidence="14">The sequence shown here is derived from an EMBL/GenBank/DDBJ whole genome shotgun (WGS) entry which is preliminary data.</text>
</comment>
<feature type="transmembrane region" description="Helical" evidence="12">
    <location>
        <begin position="390"/>
        <end position="413"/>
    </location>
</feature>
<dbReference type="RefSeq" id="WP_035250970.1">
    <property type="nucleotide sequence ID" value="NZ_AQQY01000005.1"/>
</dbReference>
<dbReference type="InterPro" id="IPR001173">
    <property type="entry name" value="Glyco_trans_2-like"/>
</dbReference>
<reference evidence="14 15" key="1">
    <citation type="submission" date="2013-04" db="EMBL/GenBank/DDBJ databases">
        <title>Shimia sp. 22II-S11-Z10 Genome Sequencing.</title>
        <authorList>
            <person name="Lai Q."/>
            <person name="Li G."/>
            <person name="Shao Z."/>
        </authorList>
    </citation>
    <scope>NUCLEOTIDE SEQUENCE [LARGE SCALE GENOMIC DNA]</scope>
    <source>
        <strain evidence="15">22II-S11-Z10</strain>
    </source>
</reference>
<name>A0A058ZKP3_9RHOB</name>
<evidence type="ECO:0000256" key="5">
    <source>
        <dbReference type="ARBA" id="ARBA00022475"/>
    </source>
</evidence>
<dbReference type="Gene3D" id="3.90.550.10">
    <property type="entry name" value="Spore Coat Polysaccharide Biosynthesis Protein SpsA, Chain A"/>
    <property type="match status" value="1"/>
</dbReference>
<dbReference type="SUPFAM" id="SSF53448">
    <property type="entry name" value="Nucleotide-diphospho-sugar transferases"/>
    <property type="match status" value="1"/>
</dbReference>
<evidence type="ECO:0000313" key="14">
    <source>
        <dbReference type="EMBL" id="KCV82138.1"/>
    </source>
</evidence>
<accession>A0A058ZKP3</accession>
<evidence type="ECO:0000256" key="2">
    <source>
        <dbReference type="ARBA" id="ARBA00005001"/>
    </source>
</evidence>
<feature type="transmembrane region" description="Helical" evidence="12">
    <location>
        <begin position="433"/>
        <end position="455"/>
    </location>
</feature>
<evidence type="ECO:0000256" key="7">
    <source>
        <dbReference type="ARBA" id="ARBA00022676"/>
    </source>
</evidence>
<dbReference type="InterPro" id="IPR029044">
    <property type="entry name" value="Nucleotide-diphossugar_trans"/>
</dbReference>
<evidence type="ECO:0000256" key="10">
    <source>
        <dbReference type="ARBA" id="ARBA00022989"/>
    </source>
</evidence>
<evidence type="ECO:0000313" key="15">
    <source>
        <dbReference type="Proteomes" id="UP000024836"/>
    </source>
</evidence>
<dbReference type="GO" id="GO:0005886">
    <property type="term" value="C:plasma membrane"/>
    <property type="evidence" value="ECO:0007669"/>
    <property type="project" value="UniProtKB-SubCell"/>
</dbReference>
<dbReference type="PANTHER" id="PTHR43867:SF5">
    <property type="entry name" value="GLUCANS BIOSYNTHESIS GLUCOSYLTRANSFERASE H"/>
    <property type="match status" value="1"/>
</dbReference>
<dbReference type="eggNOG" id="COG2943">
    <property type="taxonomic scope" value="Bacteria"/>
</dbReference>
<keyword evidence="8 14" id="KW-0808">Transferase</keyword>
<keyword evidence="15" id="KW-1185">Reference proteome</keyword>
<dbReference type="NCBIfam" id="NF003962">
    <property type="entry name" value="PRK05454.2-5"/>
    <property type="match status" value="1"/>
</dbReference>
<proteinExistence type="inferred from homology"/>
<feature type="transmembrane region" description="Helical" evidence="12">
    <location>
        <begin position="40"/>
        <end position="64"/>
    </location>
</feature>
<comment type="subcellular location">
    <subcellularLocation>
        <location evidence="1">Cell inner membrane</location>
        <topology evidence="1">Multi-pass membrane protein</topology>
    </subcellularLocation>
</comment>
<keyword evidence="10 12" id="KW-1133">Transmembrane helix</keyword>
<gene>
    <name evidence="14" type="ORF">ATO10_09843</name>
</gene>
<feature type="domain" description="Glycosyltransferase 2-like" evidence="13">
    <location>
        <begin position="219"/>
        <end position="415"/>
    </location>
</feature>
<sequence length="624" mass="69099">MTPYAAIQMPPRAPLALTQQDFGDRPEPRRKFRSSWPDRLWRMAAFGPALLVTISLMVGFFDWFQAGGVTLTETVAVALIGLTFVWVSLSVSSVMVGLVRLIFARRPLRQSRVPHDPQTVALLVPVYNEAPEDVFGNLQAMLKELAQKQSRDRYCAFILSDTFDPVIAKQEEQAFAALLQQAPAAIDVYYRRRLKNTDKKVGNISDWLENWGGAFDAMVVLDADSLMSGSAIRHLTRALASDPEAGLIQSFPMVIGSETLFGRIQQFSNTIYGWLLAEGLSAWSQREGNYWGHNAIIRTRAFAESAALPYLRSWRGRESLILSHDFVEAGMLRRAGWAVRFLPHVGGSFEEAPQTLIDYALRDRRWCQGNLQHLRLLSARGFHPITRFHLLQGAVAFLLSPAWLALIAIWAMIGMHSDAAEGYFNAANPLYPIWPQTEQMGGGGFLIFIYAMLLIPKLSSMVALGLNPRVRQNYGGLLSFVASVLVEIILSILYAPILMVQQSIAVLRALLGRGGWSPQSRGAAGYGVAMTLRFHMLETGLGLAMFWGMQTGALSFWLVPIATSLTCAVPLSLLSGARIANGPVRALRLDTPHSLNEPRIMTAARAERQVLRDHLQGSVITPAE</sequence>
<evidence type="ECO:0000256" key="9">
    <source>
        <dbReference type="ARBA" id="ARBA00022692"/>
    </source>
</evidence>
<evidence type="ECO:0000256" key="1">
    <source>
        <dbReference type="ARBA" id="ARBA00004429"/>
    </source>
</evidence>
<evidence type="ECO:0000256" key="12">
    <source>
        <dbReference type="SAM" id="Phobius"/>
    </source>
</evidence>
<dbReference type="EMBL" id="AQQY01000005">
    <property type="protein sequence ID" value="KCV82138.1"/>
    <property type="molecule type" value="Genomic_DNA"/>
</dbReference>
<feature type="transmembrane region" description="Helical" evidence="12">
    <location>
        <begin position="476"/>
        <end position="497"/>
    </location>
</feature>
<evidence type="ECO:0000256" key="6">
    <source>
        <dbReference type="ARBA" id="ARBA00022519"/>
    </source>
</evidence>
<keyword evidence="6" id="KW-0997">Cell inner membrane</keyword>
<protein>
    <recommendedName>
        <fullName evidence="4">Glucans biosynthesis glucosyltransferase H</fullName>
    </recommendedName>
</protein>
<evidence type="ECO:0000256" key="8">
    <source>
        <dbReference type="ARBA" id="ARBA00022679"/>
    </source>
</evidence>
<keyword evidence="9 12" id="KW-0812">Transmembrane</keyword>
<dbReference type="STRING" id="1461693.ATO10_09843"/>
<dbReference type="PATRIC" id="fig|1461693.3.peg.1995"/>
<dbReference type="PANTHER" id="PTHR43867">
    <property type="entry name" value="CELLULOSE SYNTHASE CATALYTIC SUBUNIT A [UDP-FORMING]"/>
    <property type="match status" value="1"/>
</dbReference>
<keyword evidence="7" id="KW-0328">Glycosyltransferase</keyword>
<keyword evidence="5" id="KW-1003">Cell membrane</keyword>
<comment type="pathway">
    <text evidence="2">Glycan metabolism; osmoregulated periplasmic glucan (OPG) biosynthesis.</text>
</comment>
<keyword evidence="11 12" id="KW-0472">Membrane</keyword>
<feature type="transmembrane region" description="Helical" evidence="12">
    <location>
        <begin position="554"/>
        <end position="575"/>
    </location>
</feature>
<dbReference type="Proteomes" id="UP000024836">
    <property type="component" value="Unassembled WGS sequence"/>
</dbReference>
<evidence type="ECO:0000256" key="3">
    <source>
        <dbReference type="ARBA" id="ARBA00009337"/>
    </source>
</evidence>
<evidence type="ECO:0000256" key="11">
    <source>
        <dbReference type="ARBA" id="ARBA00023136"/>
    </source>
</evidence>
<dbReference type="GO" id="GO:0016758">
    <property type="term" value="F:hexosyltransferase activity"/>
    <property type="evidence" value="ECO:0007669"/>
    <property type="project" value="TreeGrafter"/>
</dbReference>
<feature type="transmembrane region" description="Helical" evidence="12">
    <location>
        <begin position="76"/>
        <end position="103"/>
    </location>
</feature>
<dbReference type="InterPro" id="IPR050321">
    <property type="entry name" value="Glycosyltr_2/OpgH_subfam"/>
</dbReference>
<evidence type="ECO:0000256" key="4">
    <source>
        <dbReference type="ARBA" id="ARBA00020585"/>
    </source>
</evidence>
<dbReference type="NCBIfam" id="NF003958">
    <property type="entry name" value="PRK05454.2-1"/>
    <property type="match status" value="1"/>
</dbReference>
<dbReference type="Pfam" id="PF13632">
    <property type="entry name" value="Glyco_trans_2_3"/>
    <property type="match status" value="1"/>
</dbReference>
<comment type="similarity">
    <text evidence="3">Belongs to the glycosyltransferase 2 family. OpgH subfamily.</text>
</comment>
<evidence type="ECO:0000259" key="13">
    <source>
        <dbReference type="Pfam" id="PF13632"/>
    </source>
</evidence>
<dbReference type="OrthoDB" id="9775281at2"/>
<organism evidence="14 15">
    <name type="scientific">Actibacterium atlanticum</name>
    <dbReference type="NCBI Taxonomy" id="1461693"/>
    <lineage>
        <taxon>Bacteria</taxon>
        <taxon>Pseudomonadati</taxon>
        <taxon>Pseudomonadota</taxon>
        <taxon>Alphaproteobacteria</taxon>
        <taxon>Rhodobacterales</taxon>
        <taxon>Roseobacteraceae</taxon>
        <taxon>Actibacterium</taxon>
    </lineage>
</organism>
<dbReference type="AlphaFoldDB" id="A0A058ZKP3"/>